<dbReference type="Gene3D" id="2.30.29.30">
    <property type="entry name" value="Pleckstrin-homology domain (PH domain)/Phosphotyrosine-binding domain (PTB)"/>
    <property type="match status" value="1"/>
</dbReference>
<dbReference type="Proteomes" id="UP000054928">
    <property type="component" value="Unassembled WGS sequence"/>
</dbReference>
<dbReference type="PROSITE" id="PS50003">
    <property type="entry name" value="PH_DOMAIN"/>
    <property type="match status" value="1"/>
</dbReference>
<reference evidence="4" key="1">
    <citation type="submission" date="2014-09" db="EMBL/GenBank/DDBJ databases">
        <authorList>
            <person name="Sharma Rahul"/>
            <person name="Thines Marco"/>
        </authorList>
    </citation>
    <scope>NUCLEOTIDE SEQUENCE [LARGE SCALE GENOMIC DNA]</scope>
</reference>
<accession>A0A0P1B623</accession>
<evidence type="ECO:0000313" key="4">
    <source>
        <dbReference type="Proteomes" id="UP000054928"/>
    </source>
</evidence>
<proteinExistence type="predicted"/>
<organism evidence="3 4">
    <name type="scientific">Plasmopara halstedii</name>
    <name type="common">Downy mildew of sunflower</name>
    <dbReference type="NCBI Taxonomy" id="4781"/>
    <lineage>
        <taxon>Eukaryota</taxon>
        <taxon>Sar</taxon>
        <taxon>Stramenopiles</taxon>
        <taxon>Oomycota</taxon>
        <taxon>Peronosporomycetes</taxon>
        <taxon>Peronosporales</taxon>
        <taxon>Peronosporaceae</taxon>
        <taxon>Plasmopara</taxon>
    </lineage>
</organism>
<dbReference type="AlphaFoldDB" id="A0A0P1B623"/>
<feature type="compositionally biased region" description="Basic and acidic residues" evidence="1">
    <location>
        <begin position="158"/>
        <end position="167"/>
    </location>
</feature>
<feature type="compositionally biased region" description="Basic and acidic residues" evidence="1">
    <location>
        <begin position="178"/>
        <end position="194"/>
    </location>
</feature>
<dbReference type="RefSeq" id="XP_024586230.1">
    <property type="nucleotide sequence ID" value="XM_024721096.1"/>
</dbReference>
<evidence type="ECO:0000313" key="3">
    <source>
        <dbReference type="EMBL" id="CEG49861.1"/>
    </source>
</evidence>
<dbReference type="OMA" id="WMIKINS"/>
<dbReference type="InterPro" id="IPR011993">
    <property type="entry name" value="PH-like_dom_sf"/>
</dbReference>
<dbReference type="InterPro" id="IPR001849">
    <property type="entry name" value="PH_domain"/>
</dbReference>
<dbReference type="SMART" id="SM00233">
    <property type="entry name" value="PH"/>
    <property type="match status" value="1"/>
</dbReference>
<feature type="compositionally biased region" description="Acidic residues" evidence="1">
    <location>
        <begin position="272"/>
        <end position="283"/>
    </location>
</feature>
<dbReference type="OrthoDB" id="127278at2759"/>
<evidence type="ECO:0000256" key="1">
    <source>
        <dbReference type="SAM" id="MobiDB-lite"/>
    </source>
</evidence>
<dbReference type="GeneID" id="36402656"/>
<protein>
    <submittedName>
        <fullName evidence="3">Pleckstrin homology-like domain</fullName>
    </submittedName>
</protein>
<dbReference type="SUPFAM" id="SSF50729">
    <property type="entry name" value="PH domain-like"/>
    <property type="match status" value="1"/>
</dbReference>
<evidence type="ECO:0000259" key="2">
    <source>
        <dbReference type="PROSITE" id="PS50003"/>
    </source>
</evidence>
<feature type="region of interest" description="Disordered" evidence="1">
    <location>
        <begin position="130"/>
        <end position="304"/>
    </location>
</feature>
<sequence length="381" mass="43222">MLVNGVDISKLEGYMIKINSKPSFFGKSTSRRWFKVAFNADSDSKKLVISYSTNKNAKDPRGWLDVKDIQSVYCRKEMIEIVSSSRTLRLKGETSVEHRLWSDSLYKLCNPQLNNEVYSLLNTSKDVKEYQKDQEQTNDECDSNADEKIHFKPSIYDSNRKEKEVHYQDSSPQDSDDNETRNLRSMESKEEKRQSCSSFESSHDESEDEDFQNEESVSKLESEANESDSNEDHCDSSRPSTNSSTRSLLVAQIKSGSTSEGSFEQCKNVMSDSEEEDLYENENESPREPATSSTSLLHDDDNQVEPILQSTIQNLDGSEQSPSTASNHDKTFISTIAPDNNFVDDDWDAEDNNVSTKSKNSYSTIAGVHADANFVHDDWDN</sequence>
<dbReference type="EMBL" id="CCYD01003101">
    <property type="protein sequence ID" value="CEG49861.1"/>
    <property type="molecule type" value="Genomic_DNA"/>
</dbReference>
<name>A0A0P1B623_PLAHL</name>
<feature type="domain" description="PH" evidence="2">
    <location>
        <begin position="8"/>
        <end position="110"/>
    </location>
</feature>
<feature type="compositionally biased region" description="Low complexity" evidence="1">
    <location>
        <begin position="237"/>
        <end position="247"/>
    </location>
</feature>
<keyword evidence="4" id="KW-1185">Reference proteome</keyword>